<evidence type="ECO:0000259" key="2">
    <source>
        <dbReference type="SMART" id="SM00849"/>
    </source>
</evidence>
<organism evidence="4 5">
    <name type="scientific">Rheinheimera soli</name>
    <dbReference type="NCBI Taxonomy" id="443616"/>
    <lineage>
        <taxon>Bacteria</taxon>
        <taxon>Pseudomonadati</taxon>
        <taxon>Pseudomonadota</taxon>
        <taxon>Gammaproteobacteria</taxon>
        <taxon>Chromatiales</taxon>
        <taxon>Chromatiaceae</taxon>
        <taxon>Rheinheimera</taxon>
    </lineage>
</organism>
<gene>
    <name evidence="4" type="ORF">J2W69_000175</name>
</gene>
<evidence type="ECO:0000256" key="1">
    <source>
        <dbReference type="ARBA" id="ARBA00022801"/>
    </source>
</evidence>
<accession>A0ABU1VUJ5</accession>
<protein>
    <submittedName>
        <fullName evidence="4">Metallo-beta-lactamase family protein</fullName>
    </submittedName>
</protein>
<dbReference type="Pfam" id="PF07521">
    <property type="entry name" value="RMMBL"/>
    <property type="match status" value="1"/>
</dbReference>
<evidence type="ECO:0000259" key="3">
    <source>
        <dbReference type="SMART" id="SM01027"/>
    </source>
</evidence>
<proteinExistence type="predicted"/>
<dbReference type="Gene3D" id="3.40.50.10890">
    <property type="match status" value="1"/>
</dbReference>
<dbReference type="SMART" id="SM00849">
    <property type="entry name" value="Lactamase_B"/>
    <property type="match status" value="1"/>
</dbReference>
<evidence type="ECO:0000313" key="5">
    <source>
        <dbReference type="Proteomes" id="UP001257909"/>
    </source>
</evidence>
<dbReference type="PANTHER" id="PTHR11203:SF37">
    <property type="entry name" value="INTEGRATOR COMPLEX SUBUNIT 11"/>
    <property type="match status" value="1"/>
</dbReference>
<dbReference type="CDD" id="cd16295">
    <property type="entry name" value="TTHA0252-CPSF-like_MBL-fold"/>
    <property type="match status" value="1"/>
</dbReference>
<dbReference type="Gene3D" id="3.60.15.10">
    <property type="entry name" value="Ribonuclease Z/Hydroxyacylglutathione hydrolase-like"/>
    <property type="match status" value="1"/>
</dbReference>
<dbReference type="Pfam" id="PF10996">
    <property type="entry name" value="Beta-Casp"/>
    <property type="match status" value="1"/>
</dbReference>
<dbReference type="InterPro" id="IPR011108">
    <property type="entry name" value="RMMBL"/>
</dbReference>
<reference evidence="4 5" key="1">
    <citation type="submission" date="2023-07" db="EMBL/GenBank/DDBJ databases">
        <title>Sorghum-associated microbial communities from plants grown in Nebraska, USA.</title>
        <authorList>
            <person name="Schachtman D."/>
        </authorList>
    </citation>
    <scope>NUCLEOTIDE SEQUENCE [LARGE SCALE GENOMIC DNA]</scope>
    <source>
        <strain evidence="4 5">4138</strain>
    </source>
</reference>
<keyword evidence="1" id="KW-0378">Hydrolase</keyword>
<dbReference type="SUPFAM" id="SSF56281">
    <property type="entry name" value="Metallo-hydrolase/oxidoreductase"/>
    <property type="match status" value="1"/>
</dbReference>
<dbReference type="InterPro" id="IPR022712">
    <property type="entry name" value="Beta_Casp"/>
</dbReference>
<dbReference type="InterPro" id="IPR036866">
    <property type="entry name" value="RibonucZ/Hydroxyglut_hydro"/>
</dbReference>
<dbReference type="EMBL" id="JAVDWR010000001">
    <property type="protein sequence ID" value="MDR7119260.1"/>
    <property type="molecule type" value="Genomic_DNA"/>
</dbReference>
<sequence>MHNPTLIHHGAVDGVTGSCHQYFFNEQQSVLIDCGLFQGVEQGRGKAGADSAQIDFPLEGIQALLLTHVHIDHAGRIPYLIAAGFKGPIYCSKASALLLPLVLEDALKMGITRDEKLINAFIKAVSRQLRPCDYNSWYELESSAEAVQLRFQNAGHILGSAYIEIRHQIPSNNPNTEQGWYKAVFSGDLGARDTPLLPDPTPLDSADLLVLESTYGDKNHQNRKNRQQRLQQILEKALSDNGTVLIPAFSIGRTQELLYELEDIIHRMQGQAIHQELNWEQLDIIVDSPLAADFTSVYKELKQFWDDEAKQRLQQGRHPLQFEQLLTVNTHEDHQKVVRHLADTGRPAVVIAASGMCAGGRVVNYLKALLASARHQILFMGYQARGTPGAALIKYAKTGGYLQLDGEDYPIHAEVIQLSGYSAHADQQDLLHFVSGMHQVPEQIRLVHGDTEAKLELKKQLEARGHKVVIGVT</sequence>
<keyword evidence="5" id="KW-1185">Reference proteome</keyword>
<dbReference type="SMART" id="SM01027">
    <property type="entry name" value="Beta-Casp"/>
    <property type="match status" value="1"/>
</dbReference>
<feature type="domain" description="Metallo-beta-lactamase" evidence="2">
    <location>
        <begin position="18"/>
        <end position="242"/>
    </location>
</feature>
<comment type="caution">
    <text evidence="4">The sequence shown here is derived from an EMBL/GenBank/DDBJ whole genome shotgun (WGS) entry which is preliminary data.</text>
</comment>
<dbReference type="Pfam" id="PF00753">
    <property type="entry name" value="Lactamase_B"/>
    <property type="match status" value="1"/>
</dbReference>
<dbReference type="PANTHER" id="PTHR11203">
    <property type="entry name" value="CLEAVAGE AND POLYADENYLATION SPECIFICITY FACTOR FAMILY MEMBER"/>
    <property type="match status" value="1"/>
</dbReference>
<dbReference type="Proteomes" id="UP001257909">
    <property type="component" value="Unassembled WGS sequence"/>
</dbReference>
<dbReference type="RefSeq" id="WP_310273639.1">
    <property type="nucleotide sequence ID" value="NZ_JAVDWR010000001.1"/>
</dbReference>
<dbReference type="InterPro" id="IPR001279">
    <property type="entry name" value="Metallo-B-lactamas"/>
</dbReference>
<name>A0ABU1VUJ5_9GAMM</name>
<evidence type="ECO:0000313" key="4">
    <source>
        <dbReference type="EMBL" id="MDR7119260.1"/>
    </source>
</evidence>
<feature type="domain" description="Beta-Casp" evidence="3">
    <location>
        <begin position="254"/>
        <end position="392"/>
    </location>
</feature>
<dbReference type="InterPro" id="IPR050698">
    <property type="entry name" value="MBL"/>
</dbReference>